<feature type="region of interest" description="Disordered" evidence="1">
    <location>
        <begin position="273"/>
        <end position="303"/>
    </location>
</feature>
<feature type="domain" description="Nitrogen regulatory protein areA GATA-like" evidence="2">
    <location>
        <begin position="151"/>
        <end position="178"/>
    </location>
</feature>
<sequence>MSSTNNLGDVFTGGATTSQHVEAEDDDHFENTTFKLKRTRSLGLLDEFIQPSDAEKAKLGELDSKGESEMSSANNASPSDGRSDNKGELDGDDDAVIDDDEADRESHKLQSPVVLKSPEMLPHDDTDIQYQPSRHVDYLSHQWDVSDISKSWRYVIQKRKDVANSARLENASWRTWAQRRSNLKTISPEVVNWSKDSDVTWLYGPIMKDEENGEADEEDNHKRITTATSAVAGDISIPNKQKKGPKPILKRRTVQDMMISHSNLLKLQLATNRMHDKQRQQHESQVRNENQSHNENEPPEFDDYDAISAKLNSQYKNIDSQNNSIVNLQKLNDDKKSESANSNSHQAPKNETNQPEHTSSDNATNIPPNNADVSAGANSTTNTSSPVPKEERRIHFNDEVQQCIAVEEYSDEDDDDYYDDDEDDYYYDDDEEDYMYETPHEDQDDENEDDEDDEDDDDDEGGFFLKVKSPSSPNAPVPGLSLSASKESTKNISNNDNTEDTDSISTTNSKVHRSIHLLPSTTLNYGSSDEESDDDNPYTSSLSHNANNRGYDYYYDYNTVYTCDPDHAIYGLNNKNDSKAPDVVDVPENITLGSNFDYEDIENEDFNNEKMPIIDPSIINNNNLNYPTSNNDDNSSSKANDFASNSNSNGEKTNDNSKGFEKSNSPEPSDKKASPFNFSDSDSENDSDDSENGLSISTRNSSQSLAQSVFTHNMTRSSNNDDEHQYPTYESQPVTGPVSSINPRHSSTSISKQSTSSNSLSQSFFGGGLTKQDENDSKALASSFFDTNDDQDEELQDQGEAISSSDMPQLQKTLSNTQRKASPLPPHTTSANAFSGNTTPPLEKQPKNTFSFDSESDSEEESSNDIIIPHVDNTTPSYASLSQVADKNGIRSPSPDVNSINSPQSNSSNSNSTTLGNQNKNIVGQAKGLATHLLGNWKNNE</sequence>
<dbReference type="InParanoid" id="Q6BZI3"/>
<keyword evidence="4" id="KW-1185">Reference proteome</keyword>
<feature type="compositionally biased region" description="Acidic residues" evidence="1">
    <location>
        <begin position="90"/>
        <end position="103"/>
    </location>
</feature>
<dbReference type="HOGENOM" id="CLU_014358_0_0_1"/>
<feature type="compositionally biased region" description="Basic and acidic residues" evidence="1">
    <location>
        <begin position="273"/>
        <end position="296"/>
    </location>
</feature>
<feature type="compositionally biased region" description="Low complexity" evidence="1">
    <location>
        <begin position="746"/>
        <end position="763"/>
    </location>
</feature>
<feature type="compositionally biased region" description="Acidic residues" evidence="1">
    <location>
        <begin position="681"/>
        <end position="691"/>
    </location>
</feature>
<dbReference type="GO" id="GO:0042149">
    <property type="term" value="P:cellular response to glucose starvation"/>
    <property type="evidence" value="ECO:0007669"/>
    <property type="project" value="TreeGrafter"/>
</dbReference>
<feature type="region of interest" description="Disordered" evidence="1">
    <location>
        <begin position="1"/>
        <end position="31"/>
    </location>
</feature>
<dbReference type="AlphaFoldDB" id="Q6BZI3"/>
<feature type="compositionally biased region" description="Polar residues" evidence="1">
    <location>
        <begin position="537"/>
        <end position="547"/>
    </location>
</feature>
<proteinExistence type="predicted"/>
<evidence type="ECO:0000313" key="4">
    <source>
        <dbReference type="Proteomes" id="UP000000599"/>
    </source>
</evidence>
<evidence type="ECO:0000259" key="2">
    <source>
        <dbReference type="Pfam" id="PF08550"/>
    </source>
</evidence>
<protein>
    <submittedName>
        <fullName evidence="3">DEHA2A01100p</fullName>
    </submittedName>
</protein>
<feature type="region of interest" description="Disordered" evidence="1">
    <location>
        <begin position="333"/>
        <end position="547"/>
    </location>
</feature>
<dbReference type="VEuPathDB" id="FungiDB:DEHA2A01100g"/>
<feature type="compositionally biased region" description="Basic and acidic residues" evidence="1">
    <location>
        <begin position="652"/>
        <end position="661"/>
    </location>
</feature>
<feature type="compositionally biased region" description="Acidic residues" evidence="1">
    <location>
        <begin position="408"/>
        <end position="435"/>
    </location>
</feature>
<evidence type="ECO:0000313" key="3">
    <source>
        <dbReference type="EMBL" id="CAG84333.2"/>
    </source>
</evidence>
<dbReference type="STRING" id="284592.Q6BZI3"/>
<evidence type="ECO:0000256" key="1">
    <source>
        <dbReference type="SAM" id="MobiDB-lite"/>
    </source>
</evidence>
<accession>Q6BZI3</accession>
<dbReference type="OrthoDB" id="5563539at2759"/>
<dbReference type="eggNOG" id="ENOG502QSII">
    <property type="taxonomic scope" value="Eukaryota"/>
</dbReference>
<feature type="compositionally biased region" description="Polar residues" evidence="1">
    <location>
        <begin position="827"/>
        <end position="840"/>
    </location>
</feature>
<feature type="compositionally biased region" description="Polar residues" evidence="1">
    <location>
        <begin position="339"/>
        <end position="372"/>
    </location>
</feature>
<dbReference type="Pfam" id="PF08550">
    <property type="entry name" value="GATA_AreA"/>
    <property type="match status" value="1"/>
</dbReference>
<gene>
    <name evidence="3" type="ordered locus">DEHA2A01100g</name>
</gene>
<dbReference type="InterPro" id="IPR052292">
    <property type="entry name" value="Glucose_repression_reg"/>
</dbReference>
<feature type="compositionally biased region" description="Basic and acidic residues" evidence="1">
    <location>
        <begin position="388"/>
        <end position="398"/>
    </location>
</feature>
<feature type="compositionally biased region" description="Low complexity" evidence="1">
    <location>
        <begin position="624"/>
        <end position="649"/>
    </location>
</feature>
<feature type="compositionally biased region" description="Polar residues" evidence="1">
    <location>
        <begin position="693"/>
        <end position="718"/>
    </location>
</feature>
<dbReference type="GO" id="GO:0005773">
    <property type="term" value="C:vacuole"/>
    <property type="evidence" value="ECO:0007669"/>
    <property type="project" value="GOC"/>
</dbReference>
<dbReference type="Proteomes" id="UP000000599">
    <property type="component" value="Chromosome A"/>
</dbReference>
<reference evidence="3 4" key="1">
    <citation type="journal article" date="2004" name="Nature">
        <title>Genome evolution in yeasts.</title>
        <authorList>
            <consortium name="Genolevures"/>
            <person name="Dujon B."/>
            <person name="Sherman D."/>
            <person name="Fischer G."/>
            <person name="Durrens P."/>
            <person name="Casaregola S."/>
            <person name="Lafontaine I."/>
            <person name="de Montigny J."/>
            <person name="Marck C."/>
            <person name="Neuveglise C."/>
            <person name="Talla E."/>
            <person name="Goffard N."/>
            <person name="Frangeul L."/>
            <person name="Aigle M."/>
            <person name="Anthouard V."/>
            <person name="Babour A."/>
            <person name="Barbe V."/>
            <person name="Barnay S."/>
            <person name="Blanchin S."/>
            <person name="Beckerich J.M."/>
            <person name="Beyne E."/>
            <person name="Bleykasten C."/>
            <person name="Boisrame A."/>
            <person name="Boyer J."/>
            <person name="Cattolico L."/>
            <person name="Confanioleri F."/>
            <person name="de Daruvar A."/>
            <person name="Despons L."/>
            <person name="Fabre E."/>
            <person name="Fairhead C."/>
            <person name="Ferry-Dumazet H."/>
            <person name="Groppi A."/>
            <person name="Hantraye F."/>
            <person name="Hennequin C."/>
            <person name="Jauniaux N."/>
            <person name="Joyet P."/>
            <person name="Kachouri R."/>
            <person name="Kerrest A."/>
            <person name="Koszul R."/>
            <person name="Lemaire M."/>
            <person name="Lesur I."/>
            <person name="Ma L."/>
            <person name="Muller H."/>
            <person name="Nicaud J.M."/>
            <person name="Nikolski M."/>
            <person name="Oztas S."/>
            <person name="Ozier-Kalogeropoulos O."/>
            <person name="Pellenz S."/>
            <person name="Potier S."/>
            <person name="Richard G.F."/>
            <person name="Straub M.L."/>
            <person name="Suleau A."/>
            <person name="Swennene D."/>
            <person name="Tekaia F."/>
            <person name="Wesolowski-Louvel M."/>
            <person name="Westhof E."/>
            <person name="Wirth B."/>
            <person name="Zeniou-Meyer M."/>
            <person name="Zivanovic I."/>
            <person name="Bolotin-Fukuhara M."/>
            <person name="Thierry A."/>
            <person name="Bouchier C."/>
            <person name="Caudron B."/>
            <person name="Scarpelli C."/>
            <person name="Gaillardin C."/>
            <person name="Weissenbach J."/>
            <person name="Wincker P."/>
            <person name="Souciet J.L."/>
        </authorList>
    </citation>
    <scope>NUCLEOTIDE SEQUENCE [LARGE SCALE GENOMIC DNA]</scope>
    <source>
        <strain evidence="4">ATCC 36239 / CBS 767 / BCRC 21394 / JCM 1990 / NBRC 0083 / IGC 2968</strain>
    </source>
</reference>
<feature type="compositionally biased region" description="Basic and acidic residues" evidence="1">
    <location>
        <begin position="53"/>
        <end position="68"/>
    </location>
</feature>
<dbReference type="OMA" id="WKYIILK"/>
<feature type="region of interest" description="Disordered" evidence="1">
    <location>
        <begin position="45"/>
        <end position="112"/>
    </location>
</feature>
<dbReference type="EMBL" id="CR382133">
    <property type="protein sequence ID" value="CAG84333.2"/>
    <property type="molecule type" value="Genomic_DNA"/>
</dbReference>
<feature type="compositionally biased region" description="Polar residues" evidence="1">
    <location>
        <begin position="482"/>
        <end position="496"/>
    </location>
</feature>
<feature type="compositionally biased region" description="Acidic residues" evidence="1">
    <location>
        <begin position="442"/>
        <end position="461"/>
    </location>
</feature>
<dbReference type="KEGG" id="dha:DEHA2A01100g"/>
<feature type="compositionally biased region" description="Low complexity" evidence="1">
    <location>
        <begin position="898"/>
        <end position="919"/>
    </location>
</feature>
<dbReference type="FunCoup" id="Q6BZI3">
    <property type="interactions" value="378"/>
</dbReference>
<dbReference type="PANTHER" id="PTHR28051">
    <property type="entry name" value="PROTEIN MTL1-RELATED"/>
    <property type="match status" value="1"/>
</dbReference>
<dbReference type="RefSeq" id="XP_456386.2">
    <property type="nucleotide sequence ID" value="XM_456386.1"/>
</dbReference>
<feature type="region of interest" description="Disordered" evidence="1">
    <location>
        <begin position="624"/>
        <end position="941"/>
    </location>
</feature>
<feature type="compositionally biased region" description="Polar residues" evidence="1">
    <location>
        <begin position="801"/>
        <end position="820"/>
    </location>
</feature>
<feature type="compositionally biased region" description="Polar residues" evidence="1">
    <location>
        <begin position="69"/>
        <end position="80"/>
    </location>
</feature>
<organism evidence="3 4">
    <name type="scientific">Debaryomyces hansenii (strain ATCC 36239 / CBS 767 / BCRC 21394 / JCM 1990 / NBRC 0083 / IGC 2968)</name>
    <name type="common">Yeast</name>
    <name type="synonym">Torulaspora hansenii</name>
    <dbReference type="NCBI Taxonomy" id="284592"/>
    <lineage>
        <taxon>Eukaryota</taxon>
        <taxon>Fungi</taxon>
        <taxon>Dikarya</taxon>
        <taxon>Ascomycota</taxon>
        <taxon>Saccharomycotina</taxon>
        <taxon>Pichiomycetes</taxon>
        <taxon>Debaryomycetaceae</taxon>
        <taxon>Debaryomyces</taxon>
    </lineage>
</organism>
<feature type="compositionally biased region" description="Polar residues" evidence="1">
    <location>
        <begin position="872"/>
        <end position="885"/>
    </location>
</feature>
<name>Q6BZI3_DEBHA</name>
<dbReference type="InterPro" id="IPR013860">
    <property type="entry name" value="AreA_GATA"/>
</dbReference>
<feature type="compositionally biased region" description="Acidic residues" evidence="1">
    <location>
        <begin position="854"/>
        <end position="863"/>
    </location>
</feature>
<feature type="compositionally biased region" description="Acidic residues" evidence="1">
    <location>
        <begin position="787"/>
        <end position="797"/>
    </location>
</feature>
<dbReference type="GeneID" id="2899320"/>
<feature type="compositionally biased region" description="Polar residues" evidence="1">
    <location>
        <begin position="728"/>
        <end position="745"/>
    </location>
</feature>
<dbReference type="GO" id="GO:0007039">
    <property type="term" value="P:protein catabolic process in the vacuole"/>
    <property type="evidence" value="ECO:0007669"/>
    <property type="project" value="TreeGrafter"/>
</dbReference>
<dbReference type="PANTHER" id="PTHR28051:SF1">
    <property type="entry name" value="PROTEIN MTL1-RELATED"/>
    <property type="match status" value="1"/>
</dbReference>